<accession>A0A0N5B0C9</accession>
<organism evidence="2 3">
    <name type="scientific">Syphacia muris</name>
    <dbReference type="NCBI Taxonomy" id="451379"/>
    <lineage>
        <taxon>Eukaryota</taxon>
        <taxon>Metazoa</taxon>
        <taxon>Ecdysozoa</taxon>
        <taxon>Nematoda</taxon>
        <taxon>Chromadorea</taxon>
        <taxon>Rhabditida</taxon>
        <taxon>Spirurina</taxon>
        <taxon>Oxyuridomorpha</taxon>
        <taxon>Oxyuroidea</taxon>
        <taxon>Oxyuridae</taxon>
        <taxon>Syphacia</taxon>
    </lineage>
</organism>
<protein>
    <submittedName>
        <fullName evidence="3">Uncharacterized protein</fullName>
    </submittedName>
</protein>
<proteinExistence type="predicted"/>
<dbReference type="AlphaFoldDB" id="A0A0N5B0C9"/>
<keyword evidence="2" id="KW-1185">Reference proteome</keyword>
<evidence type="ECO:0000256" key="1">
    <source>
        <dbReference type="SAM" id="MobiDB-lite"/>
    </source>
</evidence>
<dbReference type="WBParaSite" id="SMUV_0001073001-mRNA-1">
    <property type="protein sequence ID" value="SMUV_0001073001-mRNA-1"/>
    <property type="gene ID" value="SMUV_0001073001"/>
</dbReference>
<feature type="region of interest" description="Disordered" evidence="1">
    <location>
        <begin position="103"/>
        <end position="130"/>
    </location>
</feature>
<reference evidence="3" key="1">
    <citation type="submission" date="2017-02" db="UniProtKB">
        <authorList>
            <consortium name="WormBaseParasite"/>
        </authorList>
    </citation>
    <scope>IDENTIFICATION</scope>
</reference>
<evidence type="ECO:0000313" key="3">
    <source>
        <dbReference type="WBParaSite" id="SMUV_0001073001-mRNA-1"/>
    </source>
</evidence>
<name>A0A0N5B0C9_9BILA</name>
<dbReference type="Proteomes" id="UP000046393">
    <property type="component" value="Unplaced"/>
</dbReference>
<feature type="region of interest" description="Disordered" evidence="1">
    <location>
        <begin position="169"/>
        <end position="189"/>
    </location>
</feature>
<evidence type="ECO:0000313" key="2">
    <source>
        <dbReference type="Proteomes" id="UP000046393"/>
    </source>
</evidence>
<sequence length="189" mass="21326">MELRISNNNQEEERQASDVWSSSCQDSCIGKVRPKRDFRFQVIQVRQGPKWFIWPSRRKNKSEEDLSKANNNNVSNNISANVINATSTRHVFRTSHLNCATSEPTTRRLSSRTHKAKTEPIATASSSNPSSTFKILSISKKWDNIGNTDDELDDVGNVMIVSCRHLSRNLNQPSQPLSTSLPNSANQVR</sequence>